<dbReference type="InterPro" id="IPR001818">
    <property type="entry name" value="Pept_M10_metallopeptidase"/>
</dbReference>
<evidence type="ECO:0000256" key="4">
    <source>
        <dbReference type="ARBA" id="ARBA00022833"/>
    </source>
</evidence>
<gene>
    <name evidence="7" type="ORF">AYR63_06415</name>
</gene>
<feature type="domain" description="Peptidase M10 metallopeptidase" evidence="6">
    <location>
        <begin position="170"/>
        <end position="220"/>
    </location>
</feature>
<evidence type="ECO:0000256" key="1">
    <source>
        <dbReference type="ARBA" id="ARBA00022670"/>
    </source>
</evidence>
<evidence type="ECO:0000259" key="6">
    <source>
        <dbReference type="Pfam" id="PF00413"/>
    </source>
</evidence>
<evidence type="ECO:0000313" key="7">
    <source>
        <dbReference type="EMBL" id="ANZ66804.1"/>
    </source>
</evidence>
<dbReference type="Gene3D" id="3.40.390.10">
    <property type="entry name" value="Collagenase (Catalytic Domain)"/>
    <property type="match status" value="1"/>
</dbReference>
<dbReference type="EMBL" id="CP014924">
    <property type="protein sequence ID" value="ANZ66804.1"/>
    <property type="molecule type" value="Genomic_DNA"/>
</dbReference>
<sequence>MFRSYWKFYVIGMVALLMMEVGGVITHDSAIRTTADATQVSQAAPAMAVPLRRMSNGFKSGGAYVTPAAYRWADRVVTYRITDRSAYYRQIWQRAVQHWNAAGVVSLISAQPGAPAELQMSAVTPIPTGYGQIIGLTYTSYHRNTQIGNRPVLASAHSYLYKRVAKQMAYSQVEREHVAEHEIGHALGLTHAASKRSVMYYANRQSAITLADVAGLKQAYQ</sequence>
<dbReference type="AlphaFoldDB" id="A0A1B2IXJ6"/>
<reference evidence="7 8" key="1">
    <citation type="submission" date="2016-03" db="EMBL/GenBank/DDBJ databases">
        <title>Pediococcus and Lactobacillus from brewery environment - whole genome sequencing and assembly.</title>
        <authorList>
            <person name="Behr J."/>
            <person name="Geissler A.J."/>
            <person name="Vogel R.F."/>
        </authorList>
    </citation>
    <scope>NUCLEOTIDE SEQUENCE [LARGE SCALE GENOMIC DNA]</scope>
    <source>
        <strain evidence="7 8">TMW 1.1995</strain>
    </source>
</reference>
<evidence type="ECO:0000256" key="5">
    <source>
        <dbReference type="SAM" id="Phobius"/>
    </source>
</evidence>
<keyword evidence="2" id="KW-0479">Metal-binding</keyword>
<organism evidence="7 8">
    <name type="scientific">Secundilactobacillus paracollinoides</name>
    <dbReference type="NCBI Taxonomy" id="240427"/>
    <lineage>
        <taxon>Bacteria</taxon>
        <taxon>Bacillati</taxon>
        <taxon>Bacillota</taxon>
        <taxon>Bacilli</taxon>
        <taxon>Lactobacillales</taxon>
        <taxon>Lactobacillaceae</taxon>
        <taxon>Secundilactobacillus</taxon>
    </lineage>
</organism>
<evidence type="ECO:0000313" key="8">
    <source>
        <dbReference type="Proteomes" id="UP000093267"/>
    </source>
</evidence>
<evidence type="ECO:0000256" key="2">
    <source>
        <dbReference type="ARBA" id="ARBA00022723"/>
    </source>
</evidence>
<dbReference type="GO" id="GO:0004222">
    <property type="term" value="F:metalloendopeptidase activity"/>
    <property type="evidence" value="ECO:0007669"/>
    <property type="project" value="InterPro"/>
</dbReference>
<keyword evidence="1" id="KW-0645">Protease</keyword>
<dbReference type="GO" id="GO:0006508">
    <property type="term" value="P:proteolysis"/>
    <property type="evidence" value="ECO:0007669"/>
    <property type="project" value="UniProtKB-KW"/>
</dbReference>
<dbReference type="GO" id="GO:0008270">
    <property type="term" value="F:zinc ion binding"/>
    <property type="evidence" value="ECO:0007669"/>
    <property type="project" value="InterPro"/>
</dbReference>
<dbReference type="Pfam" id="PF00413">
    <property type="entry name" value="Peptidase_M10"/>
    <property type="match status" value="1"/>
</dbReference>
<keyword evidence="5" id="KW-1133">Transmembrane helix</keyword>
<dbReference type="SUPFAM" id="SSF55486">
    <property type="entry name" value="Metalloproteases ('zincins'), catalytic domain"/>
    <property type="match status" value="1"/>
</dbReference>
<keyword evidence="4" id="KW-0862">Zinc</keyword>
<evidence type="ECO:0000256" key="3">
    <source>
        <dbReference type="ARBA" id="ARBA00022801"/>
    </source>
</evidence>
<keyword evidence="3" id="KW-0378">Hydrolase</keyword>
<dbReference type="RefSeq" id="WP_065902135.1">
    <property type="nucleotide sequence ID" value="NZ_JBEFOI010000002.1"/>
</dbReference>
<keyword evidence="5" id="KW-0812">Transmembrane</keyword>
<name>A0A1B2IXJ6_9LACO</name>
<dbReference type="GO" id="GO:0031012">
    <property type="term" value="C:extracellular matrix"/>
    <property type="evidence" value="ECO:0007669"/>
    <property type="project" value="InterPro"/>
</dbReference>
<keyword evidence="8" id="KW-1185">Reference proteome</keyword>
<protein>
    <recommendedName>
        <fullName evidence="6">Peptidase M10 metallopeptidase domain-containing protein</fullName>
    </recommendedName>
</protein>
<dbReference type="InterPro" id="IPR024079">
    <property type="entry name" value="MetalloPept_cat_dom_sf"/>
</dbReference>
<proteinExistence type="predicted"/>
<dbReference type="STRING" id="240427.AYR62_11785"/>
<feature type="transmembrane region" description="Helical" evidence="5">
    <location>
        <begin position="6"/>
        <end position="25"/>
    </location>
</feature>
<dbReference type="Proteomes" id="UP000093267">
    <property type="component" value="Chromosome"/>
</dbReference>
<accession>A0A1B2IXJ6</accession>
<keyword evidence="5" id="KW-0472">Membrane</keyword>